<feature type="chain" id="PRO_5047282982" evidence="1">
    <location>
        <begin position="23"/>
        <end position="166"/>
    </location>
</feature>
<evidence type="ECO:0000256" key="1">
    <source>
        <dbReference type="SAM" id="SignalP"/>
    </source>
</evidence>
<accession>A0ABQ6BSW0</accession>
<dbReference type="InterPro" id="IPR036374">
    <property type="entry name" value="OxRdtase_Mopterin-bd_sf"/>
</dbReference>
<keyword evidence="1" id="KW-0732">Signal</keyword>
<reference evidence="3" key="1">
    <citation type="journal article" date="2019" name="Int. J. Syst. Evol. Microbiol.">
        <title>The Global Catalogue of Microorganisms (GCM) 10K type strain sequencing project: providing services to taxonomists for standard genome sequencing and annotation.</title>
        <authorList>
            <consortium name="The Broad Institute Genomics Platform"/>
            <consortium name="The Broad Institute Genome Sequencing Center for Infectious Disease"/>
            <person name="Wu L."/>
            <person name="Ma J."/>
        </authorList>
    </citation>
    <scope>NUCLEOTIDE SEQUENCE [LARGE SCALE GENOMIC DNA]</scope>
    <source>
        <strain evidence="3">NBRC 104970</strain>
    </source>
</reference>
<name>A0ABQ6BSW0_9NEIS</name>
<feature type="signal peptide" evidence="1">
    <location>
        <begin position="1"/>
        <end position="22"/>
    </location>
</feature>
<evidence type="ECO:0000313" key="2">
    <source>
        <dbReference type="EMBL" id="GLS05095.1"/>
    </source>
</evidence>
<dbReference type="Proteomes" id="UP001156836">
    <property type="component" value="Unassembled WGS sequence"/>
</dbReference>
<dbReference type="SUPFAM" id="SSF56524">
    <property type="entry name" value="Oxidoreductase molybdopterin-binding domain"/>
    <property type="match status" value="1"/>
</dbReference>
<keyword evidence="3" id="KW-1185">Reference proteome</keyword>
<dbReference type="EMBL" id="BSOZ01000035">
    <property type="protein sequence ID" value="GLS05095.1"/>
    <property type="molecule type" value="Genomic_DNA"/>
</dbReference>
<sequence length="166" mass="18337">MIPRLLAGLIVGFALFTGSAAAGESPDDATILVVRGIGATDDTPTAQAFSDAELAALPQHGYVVSTPWYPKPQHFEGPLLRDVLRQAGLPGRQLLLRALNDYAIAVPRDDVERYDVIVARKRNGKPMSVRDKGPLFVMYPFSSAPALRQTEYFRRCVWQLSEIEVR</sequence>
<evidence type="ECO:0000313" key="3">
    <source>
        <dbReference type="Proteomes" id="UP001156836"/>
    </source>
</evidence>
<organism evidence="2 3">
    <name type="scientific">Chitiniphilus shinanonensis</name>
    <dbReference type="NCBI Taxonomy" id="553088"/>
    <lineage>
        <taxon>Bacteria</taxon>
        <taxon>Pseudomonadati</taxon>
        <taxon>Pseudomonadota</taxon>
        <taxon>Betaproteobacteria</taxon>
        <taxon>Neisseriales</taxon>
        <taxon>Chitinibacteraceae</taxon>
        <taxon>Chitiniphilus</taxon>
    </lineage>
</organism>
<protein>
    <submittedName>
        <fullName evidence="2">Oxidoreductase</fullName>
    </submittedName>
</protein>
<proteinExistence type="predicted"/>
<comment type="caution">
    <text evidence="2">The sequence shown here is derived from an EMBL/GenBank/DDBJ whole genome shotgun (WGS) entry which is preliminary data.</text>
</comment>
<dbReference type="RefSeq" id="WP_018748877.1">
    <property type="nucleotide sequence ID" value="NZ_BSOZ01000035.1"/>
</dbReference>
<dbReference type="Gene3D" id="3.90.420.10">
    <property type="entry name" value="Oxidoreductase, molybdopterin-binding domain"/>
    <property type="match status" value="1"/>
</dbReference>
<gene>
    <name evidence="2" type="ORF">GCM10007860_22450</name>
</gene>